<evidence type="ECO:0000313" key="3">
    <source>
        <dbReference type="Proteomes" id="UP001595379"/>
    </source>
</evidence>
<evidence type="ECO:0000256" key="1">
    <source>
        <dbReference type="SAM" id="Phobius"/>
    </source>
</evidence>
<dbReference type="EMBL" id="JBHRSV010000026">
    <property type="protein sequence ID" value="MFC2926853.1"/>
    <property type="molecule type" value="Genomic_DNA"/>
</dbReference>
<keyword evidence="1" id="KW-0812">Transmembrane</keyword>
<proteinExistence type="predicted"/>
<sequence length="72" mass="7163">MGAFGIFLIGTVLAVAGVSYGLYAVGVGTTWIVVADLILVGIAVASGAGLTRRKKSDTTNVNVEAGDSSPGH</sequence>
<keyword evidence="1" id="KW-0472">Membrane</keyword>
<evidence type="ECO:0000313" key="2">
    <source>
        <dbReference type="EMBL" id="MFC2926853.1"/>
    </source>
</evidence>
<keyword evidence="3" id="KW-1185">Reference proteome</keyword>
<name>A0ABV6ZZR1_9PROT</name>
<gene>
    <name evidence="2" type="ORF">ACFOOR_12115</name>
</gene>
<protein>
    <submittedName>
        <fullName evidence="2">Uncharacterized protein</fullName>
    </submittedName>
</protein>
<keyword evidence="1" id="KW-1133">Transmembrane helix</keyword>
<feature type="transmembrane region" description="Helical" evidence="1">
    <location>
        <begin position="31"/>
        <end position="50"/>
    </location>
</feature>
<reference evidence="3" key="1">
    <citation type="journal article" date="2019" name="Int. J. Syst. Evol. Microbiol.">
        <title>The Global Catalogue of Microorganisms (GCM) 10K type strain sequencing project: providing services to taxonomists for standard genome sequencing and annotation.</title>
        <authorList>
            <consortium name="The Broad Institute Genomics Platform"/>
            <consortium name="The Broad Institute Genome Sequencing Center for Infectious Disease"/>
            <person name="Wu L."/>
            <person name="Ma J."/>
        </authorList>
    </citation>
    <scope>NUCLEOTIDE SEQUENCE [LARGE SCALE GENOMIC DNA]</scope>
    <source>
        <strain evidence="3">KCTC 52487</strain>
    </source>
</reference>
<dbReference type="RefSeq" id="WP_343165179.1">
    <property type="nucleotide sequence ID" value="NZ_JBHRSV010000026.1"/>
</dbReference>
<accession>A0ABV6ZZR1</accession>
<comment type="caution">
    <text evidence="2">The sequence shown here is derived from an EMBL/GenBank/DDBJ whole genome shotgun (WGS) entry which is preliminary data.</text>
</comment>
<organism evidence="2 3">
    <name type="scientific">Hyphobacterium vulgare</name>
    <dbReference type="NCBI Taxonomy" id="1736751"/>
    <lineage>
        <taxon>Bacteria</taxon>
        <taxon>Pseudomonadati</taxon>
        <taxon>Pseudomonadota</taxon>
        <taxon>Alphaproteobacteria</taxon>
        <taxon>Maricaulales</taxon>
        <taxon>Maricaulaceae</taxon>
        <taxon>Hyphobacterium</taxon>
    </lineage>
</organism>
<dbReference type="Proteomes" id="UP001595379">
    <property type="component" value="Unassembled WGS sequence"/>
</dbReference>